<dbReference type="OrthoDB" id="3394800at2"/>
<evidence type="ECO:0000313" key="3">
    <source>
        <dbReference type="Proteomes" id="UP000248924"/>
    </source>
</evidence>
<dbReference type="EMBL" id="POTY01000103">
    <property type="protein sequence ID" value="PZG16539.1"/>
    <property type="molecule type" value="Genomic_DNA"/>
</dbReference>
<evidence type="ECO:0000259" key="1">
    <source>
        <dbReference type="Pfam" id="PF04149"/>
    </source>
</evidence>
<dbReference type="Proteomes" id="UP000248924">
    <property type="component" value="Unassembled WGS sequence"/>
</dbReference>
<dbReference type="InterPro" id="IPR007278">
    <property type="entry name" value="DUF397"/>
</dbReference>
<proteinExistence type="predicted"/>
<sequence length="66" mass="6876">MTEQIFTNWRKSTRSSGGGNCVEVADSGALVGIRDTKDRAGGTLVISSDAWGGFIDAVRCGELSPA</sequence>
<comment type="caution">
    <text evidence="2">The sequence shown here is derived from an EMBL/GenBank/DDBJ whole genome shotgun (WGS) entry which is preliminary data.</text>
</comment>
<dbReference type="RefSeq" id="WP_111214869.1">
    <property type="nucleotide sequence ID" value="NZ_POTY01000103.1"/>
</dbReference>
<gene>
    <name evidence="2" type="ORF">C1I95_17240</name>
</gene>
<evidence type="ECO:0000313" key="2">
    <source>
        <dbReference type="EMBL" id="PZG16539.1"/>
    </source>
</evidence>
<organism evidence="2 3">
    <name type="scientific">Micromonospora craterilacus</name>
    <dbReference type="NCBI Taxonomy" id="1655439"/>
    <lineage>
        <taxon>Bacteria</taxon>
        <taxon>Bacillati</taxon>
        <taxon>Actinomycetota</taxon>
        <taxon>Actinomycetes</taxon>
        <taxon>Micromonosporales</taxon>
        <taxon>Micromonosporaceae</taxon>
        <taxon>Micromonospora</taxon>
    </lineage>
</organism>
<feature type="domain" description="DUF397" evidence="1">
    <location>
        <begin position="8"/>
        <end position="59"/>
    </location>
</feature>
<protein>
    <submittedName>
        <fullName evidence="2">DUF397 domain-containing protein</fullName>
    </submittedName>
</protein>
<name>A0A2W2EI03_9ACTN</name>
<dbReference type="AlphaFoldDB" id="A0A2W2EI03"/>
<reference evidence="2 3" key="1">
    <citation type="submission" date="2018-01" db="EMBL/GenBank/DDBJ databases">
        <title>Draft genome sequence of Jishengella sp. NA12.</title>
        <authorList>
            <person name="Sahin N."/>
            <person name="Ay H."/>
            <person name="Saygin H."/>
        </authorList>
    </citation>
    <scope>NUCLEOTIDE SEQUENCE [LARGE SCALE GENOMIC DNA]</scope>
    <source>
        <strain evidence="2 3">NA12</strain>
    </source>
</reference>
<keyword evidence="3" id="KW-1185">Reference proteome</keyword>
<accession>A0A2W2EI03</accession>
<dbReference type="Pfam" id="PF04149">
    <property type="entry name" value="DUF397"/>
    <property type="match status" value="1"/>
</dbReference>